<evidence type="ECO:0000313" key="4">
    <source>
        <dbReference type="Proteomes" id="UP001185012"/>
    </source>
</evidence>
<sequence length="432" mass="47846">MNEKEKALRKAEPEIPDKRAEETEKKGDPELSESTKSGGDPSISNDKDGPGTGLTLAALWAKVVHLSEEAGRRLLDGLKQTPLAKRFALDRIQPVPFMWTSLTLGVFAVAGLAWVSLQPLSPVSHADSVVEEAGDPEEAEVEAEPEPEPLPLILVHGDQRWEMDLRKWGYDGEDPSTLDKEKWEKWLKSIAKEVQLPAQNAKAERFGGTIQPAKEGRKMDLEAMDRWLEQLPTRLNHPEVIPTVPVAPRVTENDIRRVNEKRIGTYTTYLNAGNVNRTTNVRLSSDAIHNRVLNPGEEFSFNQTVGQRTTARGYKPATIIVKGEYSEGLGGGICQTSSTLYNSVDNAGLEITARYSHSAEVTYVPKGRDATVAWHGPDFRFRNNLDRPILIRSFLQGGSLTVEVYSSNDTKNQSRQVQSAPTEVEDMVPSGD</sequence>
<reference evidence="3 4" key="1">
    <citation type="submission" date="2023-07" db="EMBL/GenBank/DDBJ databases">
        <title>Genomic Encyclopedia of Type Strains, Phase IV (KMG-IV): sequencing the most valuable type-strain genomes for metagenomic binning, comparative biology and taxonomic classification.</title>
        <authorList>
            <person name="Goeker M."/>
        </authorList>
    </citation>
    <scope>NUCLEOTIDE SEQUENCE [LARGE SCALE GENOMIC DNA]</scope>
    <source>
        <strain evidence="3 4">DSM 45903</strain>
    </source>
</reference>
<comment type="caution">
    <text evidence="3">The sequence shown here is derived from an EMBL/GenBank/DDBJ whole genome shotgun (WGS) entry which is preliminary data.</text>
</comment>
<keyword evidence="4" id="KW-1185">Reference proteome</keyword>
<evidence type="ECO:0000256" key="2">
    <source>
        <dbReference type="SAM" id="Phobius"/>
    </source>
</evidence>
<gene>
    <name evidence="3" type="ORF">JOE21_001825</name>
</gene>
<dbReference type="PANTHER" id="PTHR35788:SF1">
    <property type="entry name" value="EXPORTED PROTEIN"/>
    <property type="match status" value="1"/>
</dbReference>
<evidence type="ECO:0000256" key="1">
    <source>
        <dbReference type="SAM" id="MobiDB-lite"/>
    </source>
</evidence>
<dbReference type="PANTHER" id="PTHR35788">
    <property type="entry name" value="EXPORTED PROTEIN-RELATED"/>
    <property type="match status" value="1"/>
</dbReference>
<dbReference type="Proteomes" id="UP001185012">
    <property type="component" value="Unassembled WGS sequence"/>
</dbReference>
<name>A0ABU1IM17_9BACL</name>
<keyword evidence="2" id="KW-0812">Transmembrane</keyword>
<dbReference type="EMBL" id="JAVDQG010000003">
    <property type="protein sequence ID" value="MDR6225827.1"/>
    <property type="molecule type" value="Genomic_DNA"/>
</dbReference>
<dbReference type="Pfam" id="PF04294">
    <property type="entry name" value="VanW"/>
    <property type="match status" value="1"/>
</dbReference>
<dbReference type="InterPro" id="IPR052913">
    <property type="entry name" value="Glycopeptide_resist_protein"/>
</dbReference>
<feature type="transmembrane region" description="Helical" evidence="2">
    <location>
        <begin position="95"/>
        <end position="117"/>
    </location>
</feature>
<organism evidence="3 4">
    <name type="scientific">Desmospora profundinema</name>
    <dbReference type="NCBI Taxonomy" id="1571184"/>
    <lineage>
        <taxon>Bacteria</taxon>
        <taxon>Bacillati</taxon>
        <taxon>Bacillota</taxon>
        <taxon>Bacilli</taxon>
        <taxon>Bacillales</taxon>
        <taxon>Thermoactinomycetaceae</taxon>
        <taxon>Desmospora</taxon>
    </lineage>
</organism>
<accession>A0ABU1IM17</accession>
<feature type="region of interest" description="Disordered" evidence="1">
    <location>
        <begin position="407"/>
        <end position="432"/>
    </location>
</feature>
<keyword evidence="2" id="KW-1133">Transmembrane helix</keyword>
<feature type="region of interest" description="Disordered" evidence="1">
    <location>
        <begin position="1"/>
        <end position="50"/>
    </location>
</feature>
<feature type="compositionally biased region" description="Basic and acidic residues" evidence="1">
    <location>
        <begin position="1"/>
        <end position="29"/>
    </location>
</feature>
<proteinExistence type="predicted"/>
<protein>
    <submittedName>
        <fullName evidence="3">Vancomycin resistance protein YoaR</fullName>
    </submittedName>
</protein>
<dbReference type="InterPro" id="IPR007391">
    <property type="entry name" value="Vancomycin_resist_VanW"/>
</dbReference>
<keyword evidence="2" id="KW-0472">Membrane</keyword>
<feature type="compositionally biased region" description="Polar residues" evidence="1">
    <location>
        <begin position="407"/>
        <end position="421"/>
    </location>
</feature>
<dbReference type="RefSeq" id="WP_309864885.1">
    <property type="nucleotide sequence ID" value="NZ_JAVDQG010000003.1"/>
</dbReference>
<evidence type="ECO:0000313" key="3">
    <source>
        <dbReference type="EMBL" id="MDR6225827.1"/>
    </source>
</evidence>